<accession>A0A1D9MHL6</accession>
<organism evidence="1 3">
    <name type="scientific">Rhodobacter xanthinilyticus</name>
    <dbReference type="NCBI Taxonomy" id="1850250"/>
    <lineage>
        <taxon>Bacteria</taxon>
        <taxon>Pseudomonadati</taxon>
        <taxon>Pseudomonadota</taxon>
        <taxon>Alphaproteobacteria</taxon>
        <taxon>Rhodobacterales</taxon>
        <taxon>Rhodobacter group</taxon>
        <taxon>Rhodobacter</taxon>
    </lineage>
</organism>
<dbReference type="RefSeq" id="WP_071167383.1">
    <property type="nucleotide sequence ID" value="NZ_CP017782.1"/>
</dbReference>
<keyword evidence="3" id="KW-1185">Reference proteome</keyword>
<dbReference type="KEGG" id="rhp:LPB142_17995"/>
<evidence type="ECO:0000313" key="3">
    <source>
        <dbReference type="Proteomes" id="UP000176562"/>
    </source>
</evidence>
<reference evidence="1 3" key="1">
    <citation type="submission" date="2016-10" db="EMBL/GenBank/DDBJ databases">
        <title>Rhodobacter sp. LPB0142, isolated from sea water.</title>
        <authorList>
            <person name="Kim E."/>
            <person name="Yi H."/>
        </authorList>
    </citation>
    <scope>NUCLEOTIDE SEQUENCE [LARGE SCALE GENOMIC DNA]</scope>
    <source>
        <strain evidence="1 3">LPB0142</strain>
        <plasmid evidence="1">pEJ01</plasmid>
        <plasmid evidence="3">Plasmid pej01</plasmid>
    </source>
</reference>
<evidence type="ECO:0000313" key="2">
    <source>
        <dbReference type="EMBL" id="AOZ71340.1"/>
    </source>
</evidence>
<dbReference type="KEGG" id="rhp:LPB142_17520"/>
<geneLocation type="plasmid" evidence="3">
    <name>pej01</name>
</geneLocation>
<proteinExistence type="predicted"/>
<gene>
    <name evidence="1" type="ORF">LPB142_17520</name>
    <name evidence="2" type="ORF">LPB142_17995</name>
</gene>
<evidence type="ECO:0000313" key="1">
    <source>
        <dbReference type="EMBL" id="AOZ71259.1"/>
    </source>
</evidence>
<evidence type="ECO:0008006" key="4">
    <source>
        <dbReference type="Google" id="ProtNLM"/>
    </source>
</evidence>
<keyword evidence="1" id="KW-0614">Plasmid</keyword>
<sequence length="171" mass="18426">MLDQGFHARKATPTKCFDADAFPAPNPDLPFVLKLVAPDRGAAMAGLDRPVELDRYASLADAMFAAVVLAQEVGADVAPHMMVILDREERLVLAGELADGAIAWCNPVLSAPEARSVLREASGLRARASQAAGWREHGFVAHLRRRADQLEGRLVDPLWRAIAARALQVAA</sequence>
<dbReference type="EMBL" id="CP017782">
    <property type="protein sequence ID" value="AOZ71259.1"/>
    <property type="molecule type" value="Genomic_DNA"/>
</dbReference>
<protein>
    <recommendedName>
        <fullName evidence="4">DNA repair protein RadC</fullName>
    </recommendedName>
</protein>
<dbReference type="Proteomes" id="UP000176562">
    <property type="component" value="Plasmid pEJ01"/>
</dbReference>
<dbReference type="EMBL" id="CP017782">
    <property type="protein sequence ID" value="AOZ71340.1"/>
    <property type="molecule type" value="Genomic_DNA"/>
</dbReference>
<name>A0A1D9MHL6_9RHOB</name>
<dbReference type="AlphaFoldDB" id="A0A1D9MHL6"/>
<geneLocation type="plasmid" evidence="1">
    <name>pEJ01</name>
</geneLocation>